<dbReference type="PANTHER" id="PTHR24321:SF8">
    <property type="entry name" value="ESTRADIOL 17-BETA-DEHYDROGENASE 8-RELATED"/>
    <property type="match status" value="1"/>
</dbReference>
<evidence type="ECO:0000259" key="4">
    <source>
        <dbReference type="SMART" id="SM00822"/>
    </source>
</evidence>
<dbReference type="AlphaFoldDB" id="A0AAW9RR10"/>
<dbReference type="GO" id="GO:0016491">
    <property type="term" value="F:oxidoreductase activity"/>
    <property type="evidence" value="ECO:0007669"/>
    <property type="project" value="UniProtKB-KW"/>
</dbReference>
<accession>A0AAW9RR10</accession>
<comment type="caution">
    <text evidence="5">The sequence shown here is derived from an EMBL/GenBank/DDBJ whole genome shotgun (WGS) entry which is preliminary data.</text>
</comment>
<comment type="similarity">
    <text evidence="1">Belongs to the short-chain dehydrogenases/reductases (SDR) family.</text>
</comment>
<dbReference type="InterPro" id="IPR036291">
    <property type="entry name" value="NAD(P)-bd_dom_sf"/>
</dbReference>
<feature type="domain" description="Ketoreductase" evidence="4">
    <location>
        <begin position="7"/>
        <end position="187"/>
    </location>
</feature>
<keyword evidence="3" id="KW-0520">NAD</keyword>
<dbReference type="InterPro" id="IPR020904">
    <property type="entry name" value="Sc_DH/Rdtase_CS"/>
</dbReference>
<sequence>MLDFTGKVVMITGAAQGFGRVLALAFADRGARLALCDINDAGGQETLDLATSRGAEGFHLHVDVAREAEVEGFVAQTLVRFGRLDVAVNNAAKEIAGPTLDLPSGDFDTLIDTNLKGTYYGMKHQVAAMRRTGGGAIVNQASVTSSMTGEPDNGLYGASKGGVIGLTKSAALQVAAENISINAIASCAFDIPNDVFLRWIEDHDVSREEAAETLPIKRLGRPEEIAAATLYLASDEARFVVGSVLTIDGGFTARSATGQYCAVAGDDMLPRRDGRRGGLPMRMIATTAAAVLLAILAVQEPLAAEFPEGITTASTAIGDVLVDASGMTLYSFDEDPAGASACYGTCAENWPPLEAPAGAAPIGAFAVIARDDGKAQWAYDGRPLYLWVRDKAPGDITGDGFRGWHAVRP</sequence>
<dbReference type="Pfam" id="PF13561">
    <property type="entry name" value="adh_short_C2"/>
    <property type="match status" value="1"/>
</dbReference>
<organism evidence="5 6">
    <name type="scientific">Microbaculum marinum</name>
    <dbReference type="NCBI Taxonomy" id="1764581"/>
    <lineage>
        <taxon>Bacteria</taxon>
        <taxon>Pseudomonadati</taxon>
        <taxon>Pseudomonadota</taxon>
        <taxon>Alphaproteobacteria</taxon>
        <taxon>Hyphomicrobiales</taxon>
        <taxon>Tepidamorphaceae</taxon>
        <taxon>Microbaculum</taxon>
    </lineage>
</organism>
<dbReference type="CDD" id="cd05233">
    <property type="entry name" value="SDR_c"/>
    <property type="match status" value="1"/>
</dbReference>
<proteinExistence type="inferred from homology"/>
<dbReference type="Gene3D" id="3.40.50.720">
    <property type="entry name" value="NAD(P)-binding Rossmann-like Domain"/>
    <property type="match status" value="1"/>
</dbReference>
<dbReference type="InterPro" id="IPR002347">
    <property type="entry name" value="SDR_fam"/>
</dbReference>
<dbReference type="PRINTS" id="PR00080">
    <property type="entry name" value="SDRFAMILY"/>
</dbReference>
<evidence type="ECO:0000256" key="3">
    <source>
        <dbReference type="ARBA" id="ARBA00023027"/>
    </source>
</evidence>
<dbReference type="SMART" id="SM00822">
    <property type="entry name" value="PKS_KR"/>
    <property type="match status" value="1"/>
</dbReference>
<keyword evidence="2" id="KW-0560">Oxidoreductase</keyword>
<protein>
    <submittedName>
        <fullName evidence="5">SDR family oxidoreductase</fullName>
    </submittedName>
</protein>
<evidence type="ECO:0000313" key="5">
    <source>
        <dbReference type="EMBL" id="MEJ8571824.1"/>
    </source>
</evidence>
<reference evidence="5 6" key="1">
    <citation type="submission" date="2024-02" db="EMBL/GenBank/DDBJ databases">
        <title>Genome analysis and characterization of Microbaculum marinisediminis sp. nov., isolated from marine sediment.</title>
        <authorList>
            <person name="Du Z.-J."/>
            <person name="Ye Y.-Q."/>
            <person name="Zhang Z.-R."/>
            <person name="Yuan S.-M."/>
            <person name="Zhang X.-Y."/>
        </authorList>
    </citation>
    <scope>NUCLEOTIDE SEQUENCE [LARGE SCALE GENOMIC DNA]</scope>
    <source>
        <strain evidence="5 6">SDUM1044001</strain>
    </source>
</reference>
<dbReference type="Pfam" id="PF03640">
    <property type="entry name" value="Lipoprotein_15"/>
    <property type="match status" value="2"/>
</dbReference>
<dbReference type="EMBL" id="JAZHOF010000004">
    <property type="protein sequence ID" value="MEJ8571824.1"/>
    <property type="molecule type" value="Genomic_DNA"/>
</dbReference>
<dbReference type="SUPFAM" id="SSF51735">
    <property type="entry name" value="NAD(P)-binding Rossmann-fold domains"/>
    <property type="match status" value="1"/>
</dbReference>
<dbReference type="PRINTS" id="PR00081">
    <property type="entry name" value="GDHRDH"/>
</dbReference>
<name>A0AAW9RR10_9HYPH</name>
<dbReference type="InterPro" id="IPR057326">
    <property type="entry name" value="KR_dom"/>
</dbReference>
<dbReference type="RefSeq" id="WP_340329526.1">
    <property type="nucleotide sequence ID" value="NZ_JAZHOF010000004.1"/>
</dbReference>
<dbReference type="PANTHER" id="PTHR24321">
    <property type="entry name" value="DEHYDROGENASES, SHORT CHAIN"/>
    <property type="match status" value="1"/>
</dbReference>
<dbReference type="Proteomes" id="UP001378188">
    <property type="component" value="Unassembled WGS sequence"/>
</dbReference>
<evidence type="ECO:0000256" key="1">
    <source>
        <dbReference type="ARBA" id="ARBA00006484"/>
    </source>
</evidence>
<dbReference type="FunFam" id="3.40.50.720:FF:000084">
    <property type="entry name" value="Short-chain dehydrogenase reductase"/>
    <property type="match status" value="1"/>
</dbReference>
<evidence type="ECO:0000256" key="2">
    <source>
        <dbReference type="ARBA" id="ARBA00023002"/>
    </source>
</evidence>
<dbReference type="PROSITE" id="PS00061">
    <property type="entry name" value="ADH_SHORT"/>
    <property type="match status" value="1"/>
</dbReference>
<dbReference type="InterPro" id="IPR005297">
    <property type="entry name" value="Lipoprotein_repeat"/>
</dbReference>
<evidence type="ECO:0000313" key="6">
    <source>
        <dbReference type="Proteomes" id="UP001378188"/>
    </source>
</evidence>
<gene>
    <name evidence="5" type="ORF">V3328_10095</name>
</gene>
<keyword evidence="6" id="KW-1185">Reference proteome</keyword>